<proteinExistence type="predicted"/>
<reference evidence="1 2" key="1">
    <citation type="journal article" date="2014" name="Agronomy (Basel)">
        <title>A Draft Genome Sequence for Ensete ventricosum, the Drought-Tolerant Tree Against Hunger.</title>
        <authorList>
            <person name="Harrison J."/>
            <person name="Moore K.A."/>
            <person name="Paszkiewicz K."/>
            <person name="Jones T."/>
            <person name="Grant M."/>
            <person name="Ambacheew D."/>
            <person name="Muzemil S."/>
            <person name="Studholme D.J."/>
        </authorList>
    </citation>
    <scope>NUCLEOTIDE SEQUENCE [LARGE SCALE GENOMIC DNA]</scope>
</reference>
<evidence type="ECO:0000313" key="1">
    <source>
        <dbReference type="EMBL" id="RRT66905.1"/>
    </source>
</evidence>
<sequence length="142" mass="16309">MGQANRELQNWKCSLNQSGDKRGRWGRTLAVIVRSHWPHAQPTHGDWRAKAATNRWEWLPYLLLVRPRATPRPGPVPTAGRDLWELLVRARPPPSCLRVHWLLLTSKFPSLVPAGITSNTLRYSYLQHIPSRSASERAWAHL</sequence>
<evidence type="ECO:0000313" key="2">
    <source>
        <dbReference type="Proteomes" id="UP000287651"/>
    </source>
</evidence>
<comment type="caution">
    <text evidence="1">The sequence shown here is derived from an EMBL/GenBank/DDBJ whole genome shotgun (WGS) entry which is preliminary data.</text>
</comment>
<accession>A0A426ZSN6</accession>
<organism evidence="1 2">
    <name type="scientific">Ensete ventricosum</name>
    <name type="common">Abyssinian banana</name>
    <name type="synonym">Musa ensete</name>
    <dbReference type="NCBI Taxonomy" id="4639"/>
    <lineage>
        <taxon>Eukaryota</taxon>
        <taxon>Viridiplantae</taxon>
        <taxon>Streptophyta</taxon>
        <taxon>Embryophyta</taxon>
        <taxon>Tracheophyta</taxon>
        <taxon>Spermatophyta</taxon>
        <taxon>Magnoliopsida</taxon>
        <taxon>Liliopsida</taxon>
        <taxon>Zingiberales</taxon>
        <taxon>Musaceae</taxon>
        <taxon>Ensete</taxon>
    </lineage>
</organism>
<dbReference type="Proteomes" id="UP000287651">
    <property type="component" value="Unassembled WGS sequence"/>
</dbReference>
<gene>
    <name evidence="1" type="ORF">B296_00024494</name>
</gene>
<dbReference type="AlphaFoldDB" id="A0A426ZSN6"/>
<protein>
    <submittedName>
        <fullName evidence="1">Uncharacterized protein</fullName>
    </submittedName>
</protein>
<dbReference type="EMBL" id="AMZH03005244">
    <property type="protein sequence ID" value="RRT66905.1"/>
    <property type="molecule type" value="Genomic_DNA"/>
</dbReference>
<name>A0A426ZSN6_ENSVE</name>